<proteinExistence type="predicted"/>
<feature type="compositionally biased region" description="Basic and acidic residues" evidence="1">
    <location>
        <begin position="538"/>
        <end position="559"/>
    </location>
</feature>
<dbReference type="VEuPathDB" id="ToxoDB:cyc_04686"/>
<feature type="compositionally biased region" description="Basic and acidic residues" evidence="1">
    <location>
        <begin position="195"/>
        <end position="206"/>
    </location>
</feature>
<organism evidence="2 3">
    <name type="scientific">Cyclospora cayetanensis</name>
    <dbReference type="NCBI Taxonomy" id="88456"/>
    <lineage>
        <taxon>Eukaryota</taxon>
        <taxon>Sar</taxon>
        <taxon>Alveolata</taxon>
        <taxon>Apicomplexa</taxon>
        <taxon>Conoidasida</taxon>
        <taxon>Coccidia</taxon>
        <taxon>Eucoccidiorida</taxon>
        <taxon>Eimeriorina</taxon>
        <taxon>Eimeriidae</taxon>
        <taxon>Cyclospora</taxon>
    </lineage>
</organism>
<feature type="region of interest" description="Disordered" evidence="1">
    <location>
        <begin position="78"/>
        <end position="115"/>
    </location>
</feature>
<feature type="compositionally biased region" description="Basic residues" evidence="1">
    <location>
        <begin position="208"/>
        <end position="218"/>
    </location>
</feature>
<accession>A0A1D3CRF2</accession>
<feature type="region of interest" description="Disordered" evidence="1">
    <location>
        <begin position="187"/>
        <end position="218"/>
    </location>
</feature>
<feature type="region of interest" description="Disordered" evidence="1">
    <location>
        <begin position="526"/>
        <end position="559"/>
    </location>
</feature>
<feature type="region of interest" description="Disordered" evidence="1">
    <location>
        <begin position="1"/>
        <end position="24"/>
    </location>
</feature>
<comment type="caution">
    <text evidence="2">The sequence shown here is derived from an EMBL/GenBank/DDBJ whole genome shotgun (WGS) entry which is preliminary data.</text>
</comment>
<name>A0A1D3CRF2_9EIME</name>
<evidence type="ECO:0000313" key="2">
    <source>
        <dbReference type="EMBL" id="OEH73785.1"/>
    </source>
</evidence>
<keyword evidence="3" id="KW-1185">Reference proteome</keyword>
<dbReference type="EMBL" id="JROU02002243">
    <property type="protein sequence ID" value="OEH73785.1"/>
    <property type="molecule type" value="Genomic_DNA"/>
</dbReference>
<protein>
    <submittedName>
        <fullName evidence="2">Uncharacterized protein</fullName>
    </submittedName>
</protein>
<dbReference type="AlphaFoldDB" id="A0A1D3CRF2"/>
<dbReference type="InParanoid" id="A0A1D3CRF2"/>
<reference evidence="2 3" key="1">
    <citation type="journal article" date="2016" name="BMC Genomics">
        <title>Comparative genomics reveals Cyclospora cayetanensis possesses coccidia-like metabolism and invasion components but unique surface antigens.</title>
        <authorList>
            <person name="Liu S."/>
            <person name="Wang L."/>
            <person name="Zheng H."/>
            <person name="Xu Z."/>
            <person name="Roellig D.M."/>
            <person name="Li N."/>
            <person name="Frace M.A."/>
            <person name="Tang K."/>
            <person name="Arrowood M.J."/>
            <person name="Moss D.M."/>
            <person name="Zhang L."/>
            <person name="Feng Y."/>
            <person name="Xiao L."/>
        </authorList>
    </citation>
    <scope>NUCLEOTIDE SEQUENCE [LARGE SCALE GENOMIC DNA]</scope>
    <source>
        <strain evidence="2 3">CHN_HEN01</strain>
    </source>
</reference>
<gene>
    <name evidence="2" type="ORF">cyc_04686</name>
</gene>
<evidence type="ECO:0000256" key="1">
    <source>
        <dbReference type="SAM" id="MobiDB-lite"/>
    </source>
</evidence>
<sequence>MEAAPSWLAREEGSHLQPPPLEDRHRRMRQRQVLLPPFLPLRQKAPKAAAVQGVLPAFIGGKATCTCILARNFERHSAAPRPEATPSKKLLGPSSVGVAGASPFPPGGRRHGCSGDNALPSSSYYVLHAKQAEYAHQRLGTRESAAKRGSQPLPRVEVLLHLEPGSVCLPHTRREPANCSAAFQQNRNKRAGGINDRETRSSDASRHQTFRPHSRSGKLHSELPTFNIKIRTCSITRAFLEPTTCRLLDFRITQTPDSFSLGVAQHPSSAFLEFCNAAGTHTSKTLSASSGWPQGDGLLQSVHQQASNTPLLPTAQSTDFLHTFRAPALPHIPLFCPCLNAVDLPQSEGFTAERCTSASSPCQEIELQFECLDGVSLSHPAARVSLCCFLRPEEEHNSQCQINSVEPFLLSGADSESTAAAQQTPQAFVDFKGARMRMLWRGEEFLHLKINEEVHGESSSTGFIKLQFSSLQENIPMRVDVINRSGLTNGFLILRYALLGDVRAEPAIPLSAGRLQQHPSAEAAELWGWRDPSATQKSGKEAADEECRTPPKQKGEPRRSQIDADMFFAHRIPLLKHGGSTVLSRFGRWCCELPSVDLN</sequence>
<dbReference type="Proteomes" id="UP000095192">
    <property type="component" value="Unassembled WGS sequence"/>
</dbReference>
<evidence type="ECO:0000313" key="3">
    <source>
        <dbReference type="Proteomes" id="UP000095192"/>
    </source>
</evidence>